<dbReference type="AlphaFoldDB" id="A0AAV6ICC9"/>
<evidence type="ECO:0000256" key="5">
    <source>
        <dbReference type="ARBA" id="ARBA00023136"/>
    </source>
</evidence>
<keyword evidence="9" id="KW-1185">Reference proteome</keyword>
<evidence type="ECO:0000313" key="9">
    <source>
        <dbReference type="Proteomes" id="UP000823749"/>
    </source>
</evidence>
<comment type="similarity">
    <text evidence="2">Belongs to the nucleobase:cation symporter-2 (NCS2) (TC 2.A.40) family.</text>
</comment>
<evidence type="ECO:0000256" key="6">
    <source>
        <dbReference type="SAM" id="MobiDB-lite"/>
    </source>
</evidence>
<reference evidence="8" key="1">
    <citation type="submission" date="2020-08" db="EMBL/GenBank/DDBJ databases">
        <title>Plant Genome Project.</title>
        <authorList>
            <person name="Zhang R.-G."/>
        </authorList>
    </citation>
    <scope>NUCLEOTIDE SEQUENCE</scope>
    <source>
        <strain evidence="8">WSP0</strain>
        <tissue evidence="8">Leaf</tissue>
    </source>
</reference>
<feature type="compositionally biased region" description="Pro residues" evidence="6">
    <location>
        <begin position="111"/>
        <end position="130"/>
    </location>
</feature>
<dbReference type="GO" id="GO:0022857">
    <property type="term" value="F:transmembrane transporter activity"/>
    <property type="evidence" value="ECO:0007669"/>
    <property type="project" value="InterPro"/>
</dbReference>
<evidence type="ECO:0000256" key="4">
    <source>
        <dbReference type="ARBA" id="ARBA00022989"/>
    </source>
</evidence>
<name>A0AAV6ICC9_9ERIC</name>
<proteinExistence type="inferred from homology"/>
<evidence type="ECO:0000313" key="8">
    <source>
        <dbReference type="EMBL" id="KAG5526298.1"/>
    </source>
</evidence>
<evidence type="ECO:0000256" key="1">
    <source>
        <dbReference type="ARBA" id="ARBA00004141"/>
    </source>
</evidence>
<evidence type="ECO:0000256" key="3">
    <source>
        <dbReference type="ARBA" id="ARBA00022692"/>
    </source>
</evidence>
<keyword evidence="4 7" id="KW-1133">Transmembrane helix</keyword>
<keyword evidence="3 7" id="KW-0812">Transmembrane</keyword>
<comment type="subcellular location">
    <subcellularLocation>
        <location evidence="1">Membrane</location>
        <topology evidence="1">Multi-pass membrane protein</topology>
    </subcellularLocation>
</comment>
<keyword evidence="5 7" id="KW-0472">Membrane</keyword>
<feature type="region of interest" description="Disordered" evidence="6">
    <location>
        <begin position="93"/>
        <end position="138"/>
    </location>
</feature>
<dbReference type="InterPro" id="IPR006043">
    <property type="entry name" value="NCS2"/>
</dbReference>
<dbReference type="EMBL" id="JACTNZ010000011">
    <property type="protein sequence ID" value="KAG5526298.1"/>
    <property type="molecule type" value="Genomic_DNA"/>
</dbReference>
<dbReference type="PANTHER" id="PTHR11119">
    <property type="entry name" value="XANTHINE-URACIL / VITAMIN C PERMEASE FAMILY MEMBER"/>
    <property type="match status" value="1"/>
</dbReference>
<protein>
    <submittedName>
        <fullName evidence="8">Uncharacterized protein</fullName>
    </submittedName>
</protein>
<sequence>MFFLPRLKKWLEVDGCPGPDTCLYPGPDASTVMDIFPCPCPCQGTSTDMDIFSCPCPSTCPCLCQGMSTDIDIFPGTCPCPCLRSYPCPGTTPPTSGGGTSPTPPTSGGTSPPPPPPPSGGTSPPPPPPTSGGTSPTGIDISNPYWAAATTLGFEHHVVMLGTTVFIPSIIVPLMGGGQKEKAEVIQTSLFVAGLNTLLQTWFGTRLPVVIGPSYSFIAPALFVVLSDRYSKYVDPLERFEESMRGIQGAMMIASIIPILLGFFALLTASGAYRNKSSSTQVSCHDQSGLISGAAWISNHVYVNEYNVKFFRILDTTHTRNLICSKLKTRVRLKTTNHLPCFVFALIRVPVNSQPTGYVFHIHGNGGLQVLMPGMYL</sequence>
<organism evidence="8 9">
    <name type="scientific">Rhododendron griersonianum</name>
    <dbReference type="NCBI Taxonomy" id="479676"/>
    <lineage>
        <taxon>Eukaryota</taxon>
        <taxon>Viridiplantae</taxon>
        <taxon>Streptophyta</taxon>
        <taxon>Embryophyta</taxon>
        <taxon>Tracheophyta</taxon>
        <taxon>Spermatophyta</taxon>
        <taxon>Magnoliopsida</taxon>
        <taxon>eudicotyledons</taxon>
        <taxon>Gunneridae</taxon>
        <taxon>Pentapetalae</taxon>
        <taxon>asterids</taxon>
        <taxon>Ericales</taxon>
        <taxon>Ericaceae</taxon>
        <taxon>Ericoideae</taxon>
        <taxon>Rhodoreae</taxon>
        <taxon>Rhododendron</taxon>
    </lineage>
</organism>
<feature type="transmembrane region" description="Helical" evidence="7">
    <location>
        <begin position="207"/>
        <end position="226"/>
    </location>
</feature>
<evidence type="ECO:0000256" key="7">
    <source>
        <dbReference type="SAM" id="Phobius"/>
    </source>
</evidence>
<evidence type="ECO:0000256" key="2">
    <source>
        <dbReference type="ARBA" id="ARBA00008821"/>
    </source>
</evidence>
<dbReference type="Pfam" id="PF00860">
    <property type="entry name" value="Xan_ur_permease"/>
    <property type="match status" value="1"/>
</dbReference>
<accession>A0AAV6ICC9</accession>
<dbReference type="GO" id="GO:0016020">
    <property type="term" value="C:membrane"/>
    <property type="evidence" value="ECO:0007669"/>
    <property type="project" value="UniProtKB-SubCell"/>
</dbReference>
<dbReference type="Proteomes" id="UP000823749">
    <property type="component" value="Chromosome 11"/>
</dbReference>
<gene>
    <name evidence="8" type="ORF">RHGRI_032547</name>
</gene>
<feature type="transmembrane region" description="Helical" evidence="7">
    <location>
        <begin position="246"/>
        <end position="267"/>
    </location>
</feature>
<comment type="caution">
    <text evidence="8">The sequence shown here is derived from an EMBL/GenBank/DDBJ whole genome shotgun (WGS) entry which is preliminary data.</text>
</comment>